<evidence type="ECO:0000313" key="1">
    <source>
        <dbReference type="EMBL" id="KAF2582686.1"/>
    </source>
</evidence>
<protein>
    <submittedName>
        <fullName evidence="1">Uncharacterized protein</fullName>
    </submittedName>
</protein>
<dbReference type="AlphaFoldDB" id="A0A8S9JMD9"/>
<name>A0A8S9JMD9_BRACR</name>
<reference evidence="1" key="1">
    <citation type="submission" date="2019-12" db="EMBL/GenBank/DDBJ databases">
        <title>Genome sequencing and annotation of Brassica cretica.</title>
        <authorList>
            <person name="Studholme D.J."/>
            <person name="Sarris P.F."/>
        </authorList>
    </citation>
    <scope>NUCLEOTIDE SEQUENCE</scope>
    <source>
        <strain evidence="1">PFS-001/15</strain>
        <tissue evidence="1">Leaf</tissue>
    </source>
</reference>
<organism evidence="1 2">
    <name type="scientific">Brassica cretica</name>
    <name type="common">Mustard</name>
    <dbReference type="NCBI Taxonomy" id="69181"/>
    <lineage>
        <taxon>Eukaryota</taxon>
        <taxon>Viridiplantae</taxon>
        <taxon>Streptophyta</taxon>
        <taxon>Embryophyta</taxon>
        <taxon>Tracheophyta</taxon>
        <taxon>Spermatophyta</taxon>
        <taxon>Magnoliopsida</taxon>
        <taxon>eudicotyledons</taxon>
        <taxon>Gunneridae</taxon>
        <taxon>Pentapetalae</taxon>
        <taxon>rosids</taxon>
        <taxon>malvids</taxon>
        <taxon>Brassicales</taxon>
        <taxon>Brassicaceae</taxon>
        <taxon>Brassiceae</taxon>
        <taxon>Brassica</taxon>
    </lineage>
</organism>
<proteinExistence type="predicted"/>
<dbReference type="EMBL" id="QGKW02001660">
    <property type="protein sequence ID" value="KAF2582686.1"/>
    <property type="molecule type" value="Genomic_DNA"/>
</dbReference>
<comment type="caution">
    <text evidence="1">The sequence shown here is derived from an EMBL/GenBank/DDBJ whole genome shotgun (WGS) entry which is preliminary data.</text>
</comment>
<dbReference type="Proteomes" id="UP000712281">
    <property type="component" value="Unassembled WGS sequence"/>
</dbReference>
<sequence>MRMDMKERGLKKPCGCNWIPVWFQTHAFVVGDLSHPQFEALNWVVTDLSNKMRKSKNMNSDVEEDEFLLLFKLNQPNQPVQKPLTPPPTLPCWFITVQRPEHQNYHRSEALSPATACASANLAIKP</sequence>
<accession>A0A8S9JMD9</accession>
<gene>
    <name evidence="1" type="ORF">F2Q68_00006500</name>
</gene>
<evidence type="ECO:0000313" key="2">
    <source>
        <dbReference type="Proteomes" id="UP000712281"/>
    </source>
</evidence>